<dbReference type="EMBL" id="AGNL01021206">
    <property type="protein sequence ID" value="EJK60341.1"/>
    <property type="molecule type" value="Genomic_DNA"/>
</dbReference>
<feature type="region of interest" description="Disordered" evidence="1">
    <location>
        <begin position="91"/>
        <end position="112"/>
    </location>
</feature>
<name>K0SH66_THAOC</name>
<feature type="compositionally biased region" description="Low complexity" evidence="1">
    <location>
        <begin position="59"/>
        <end position="71"/>
    </location>
</feature>
<keyword evidence="3" id="KW-1185">Reference proteome</keyword>
<proteinExistence type="predicted"/>
<sequence>MSRRGRKRRGSSDGPSEASATASDASGVGHDAPPPALSQYIPDGVGDIAPEDLGRESYGSLGLSLPGGLPLQKRRPGLPLGPVTAAIAAGTGRDRARARPKAATARARFGDLGPAQHQQIIESQQVKVEHEDPPDEREEEWVYPTEQAEAKCCSPSLTLPLPSWLVLVVRGLVLSSPLATIHFPPASSPSSTFVGQSLAPRTPTGCSPIEGPLKMFAWGDELVEVKDKRMVEQTNKWSNRSVTISNNLASSPSWWLVERSHLPASEVFSLEEKLGRCPCYGAVNDESVNRRTCPSESPSVFPRMSEPCKAKIFGQTSLGARCGGVLCSIVRRAPHADPAGRFCRRLARLARNDRGLFRLGPGVVPDLGVAVFRRLLVAAMPSGHVKRRRDAGPNCAVPGPIRTGPGAV</sequence>
<comment type="caution">
    <text evidence="2">The sequence shown here is derived from an EMBL/GenBank/DDBJ whole genome shotgun (WGS) entry which is preliminary data.</text>
</comment>
<accession>K0SH66</accession>
<organism evidence="2 3">
    <name type="scientific">Thalassiosira oceanica</name>
    <name type="common">Marine diatom</name>
    <dbReference type="NCBI Taxonomy" id="159749"/>
    <lineage>
        <taxon>Eukaryota</taxon>
        <taxon>Sar</taxon>
        <taxon>Stramenopiles</taxon>
        <taxon>Ochrophyta</taxon>
        <taxon>Bacillariophyta</taxon>
        <taxon>Coscinodiscophyceae</taxon>
        <taxon>Thalassiosirophycidae</taxon>
        <taxon>Thalassiosirales</taxon>
        <taxon>Thalassiosiraceae</taxon>
        <taxon>Thalassiosira</taxon>
    </lineage>
</organism>
<dbReference type="AlphaFoldDB" id="K0SH66"/>
<gene>
    <name evidence="2" type="ORF">THAOC_19320</name>
</gene>
<feature type="region of interest" description="Disordered" evidence="1">
    <location>
        <begin position="387"/>
        <end position="408"/>
    </location>
</feature>
<evidence type="ECO:0000313" key="2">
    <source>
        <dbReference type="EMBL" id="EJK60341.1"/>
    </source>
</evidence>
<protein>
    <submittedName>
        <fullName evidence="2">Uncharacterized protein</fullName>
    </submittedName>
</protein>
<evidence type="ECO:0000313" key="3">
    <source>
        <dbReference type="Proteomes" id="UP000266841"/>
    </source>
</evidence>
<dbReference type="Proteomes" id="UP000266841">
    <property type="component" value="Unassembled WGS sequence"/>
</dbReference>
<feature type="region of interest" description="Disordered" evidence="1">
    <location>
        <begin position="1"/>
        <end position="78"/>
    </location>
</feature>
<evidence type="ECO:0000256" key="1">
    <source>
        <dbReference type="SAM" id="MobiDB-lite"/>
    </source>
</evidence>
<reference evidence="2 3" key="1">
    <citation type="journal article" date="2012" name="Genome Biol.">
        <title>Genome and low-iron response of an oceanic diatom adapted to chronic iron limitation.</title>
        <authorList>
            <person name="Lommer M."/>
            <person name="Specht M."/>
            <person name="Roy A.S."/>
            <person name="Kraemer L."/>
            <person name="Andreson R."/>
            <person name="Gutowska M.A."/>
            <person name="Wolf J."/>
            <person name="Bergner S.V."/>
            <person name="Schilhabel M.B."/>
            <person name="Klostermeier U.C."/>
            <person name="Beiko R.G."/>
            <person name="Rosenstiel P."/>
            <person name="Hippler M."/>
            <person name="Laroche J."/>
        </authorList>
    </citation>
    <scope>NUCLEOTIDE SEQUENCE [LARGE SCALE GENOMIC DNA]</scope>
    <source>
        <strain evidence="2 3">CCMP1005</strain>
    </source>
</reference>